<comment type="caution">
    <text evidence="1">The sequence shown here is derived from an EMBL/GenBank/DDBJ whole genome shotgun (WGS) entry which is preliminary data.</text>
</comment>
<dbReference type="OrthoDB" id="296386at2759"/>
<organism evidence="1 2">
    <name type="scientific">Bursaphelenchus okinawaensis</name>
    <dbReference type="NCBI Taxonomy" id="465554"/>
    <lineage>
        <taxon>Eukaryota</taxon>
        <taxon>Metazoa</taxon>
        <taxon>Ecdysozoa</taxon>
        <taxon>Nematoda</taxon>
        <taxon>Chromadorea</taxon>
        <taxon>Rhabditida</taxon>
        <taxon>Tylenchina</taxon>
        <taxon>Tylenchomorpha</taxon>
        <taxon>Aphelenchoidea</taxon>
        <taxon>Aphelenchoididae</taxon>
        <taxon>Bursaphelenchus</taxon>
    </lineage>
</organism>
<proteinExistence type="predicted"/>
<protein>
    <submittedName>
        <fullName evidence="1">Uncharacterized protein</fullName>
    </submittedName>
</protein>
<dbReference type="EMBL" id="CAJFCW020000004">
    <property type="protein sequence ID" value="CAG9110971.1"/>
    <property type="molecule type" value="Genomic_DNA"/>
</dbReference>
<gene>
    <name evidence="1" type="ORF">BOKJ2_LOCUS7769</name>
</gene>
<reference evidence="1" key="1">
    <citation type="submission" date="2020-09" db="EMBL/GenBank/DDBJ databases">
        <authorList>
            <person name="Kikuchi T."/>
        </authorList>
    </citation>
    <scope>NUCLEOTIDE SEQUENCE</scope>
    <source>
        <strain evidence="1">SH1</strain>
    </source>
</reference>
<dbReference type="Proteomes" id="UP000614601">
    <property type="component" value="Unassembled WGS sequence"/>
</dbReference>
<sequence length="143" mass="16196">MAIQPRGAKTKMKLGHESIMDSRKSLPQIKIQHDGSITETFQSMFKQKLGSIIQDGIAEGQRFALYSNLSQNSVISPKCDIVVALKSREQELAKIQCVWLVDVLKRLEPQFKVEVRYHTLTNCYALYITATYVSLLKGLSYVT</sequence>
<evidence type="ECO:0000313" key="1">
    <source>
        <dbReference type="EMBL" id="CAD5218559.1"/>
    </source>
</evidence>
<dbReference type="AlphaFoldDB" id="A0A811KQV9"/>
<name>A0A811KQV9_9BILA</name>
<keyword evidence="2" id="KW-1185">Reference proteome</keyword>
<dbReference type="EMBL" id="CAJFDH010000004">
    <property type="protein sequence ID" value="CAD5218559.1"/>
    <property type="molecule type" value="Genomic_DNA"/>
</dbReference>
<accession>A0A811KQV9</accession>
<evidence type="ECO:0000313" key="2">
    <source>
        <dbReference type="Proteomes" id="UP000614601"/>
    </source>
</evidence>
<dbReference type="Proteomes" id="UP000783686">
    <property type="component" value="Unassembled WGS sequence"/>
</dbReference>